<dbReference type="Proteomes" id="UP001139409">
    <property type="component" value="Unassembled WGS sequence"/>
</dbReference>
<dbReference type="RefSeq" id="WP_225696723.1">
    <property type="nucleotide sequence ID" value="NZ_JAIXNE010000001.1"/>
</dbReference>
<dbReference type="EMBL" id="JAIXNE010000001">
    <property type="protein sequence ID" value="MCA6073609.1"/>
    <property type="molecule type" value="Genomic_DNA"/>
</dbReference>
<dbReference type="PANTHER" id="PTHR10794">
    <property type="entry name" value="ABHYDROLASE DOMAIN-CONTAINING PROTEIN"/>
    <property type="match status" value="1"/>
</dbReference>
<evidence type="ECO:0000256" key="2">
    <source>
        <dbReference type="ARBA" id="ARBA00022487"/>
    </source>
</evidence>
<dbReference type="InterPro" id="IPR050960">
    <property type="entry name" value="AB_hydrolase_4_sf"/>
</dbReference>
<dbReference type="GO" id="GO:0047372">
    <property type="term" value="F:monoacylglycerol lipase activity"/>
    <property type="evidence" value="ECO:0007669"/>
    <property type="project" value="TreeGrafter"/>
</dbReference>
<dbReference type="InterPro" id="IPR000952">
    <property type="entry name" value="AB_hydrolase_4_CS"/>
</dbReference>
<dbReference type="PANTHER" id="PTHR10794:SF94">
    <property type="entry name" value="ESTERASE YHET-RELATED"/>
    <property type="match status" value="1"/>
</dbReference>
<dbReference type="PROSITE" id="PS01133">
    <property type="entry name" value="UPF0017"/>
    <property type="match status" value="1"/>
</dbReference>
<feature type="active site" description="Charge relay system" evidence="4">
    <location>
        <position position="259"/>
    </location>
</feature>
<dbReference type="PIRSF" id="PIRSF005211">
    <property type="entry name" value="Ab_hydro_YheT"/>
    <property type="match status" value="1"/>
</dbReference>
<gene>
    <name evidence="6" type="ORF">LDX50_01965</name>
</gene>
<feature type="active site" description="Charge relay system" evidence="4">
    <location>
        <position position="134"/>
    </location>
</feature>
<reference evidence="6" key="1">
    <citation type="submission" date="2021-09" db="EMBL/GenBank/DDBJ databases">
        <title>Fulvivirga sp. isolated from coastal sediment.</title>
        <authorList>
            <person name="Yu H."/>
        </authorList>
    </citation>
    <scope>NUCLEOTIDE SEQUENCE</scope>
    <source>
        <strain evidence="6">1062</strain>
    </source>
</reference>
<feature type="active site" description="Charge relay system" evidence="4">
    <location>
        <position position="288"/>
    </location>
</feature>
<sequence>MDEYKAPQIYISPHLETIIPALFRRVKDVIYQRERIETPDGDFLDLDWIRDNRDHLIIISHGLEGDSQRPYIKGMARAFSKKGYDILAWNFRGCSGEMNRKPRFYHSGATEDLRHIISHALKNGYEKISLVGFSLGGNLTLKYLGEGSVPAQIQNAVTFSVPLHLLSSCEQISQPGNWMYSRRFLVNLKEKIRLKEAALPGSMDVTLLDNIKTLIDFDNAYTAPLHGYRDAVDYYEKCSALYFLDKIETPTLLINARNDPFLSEKCYPVTELADHPYITFRVPHQGGHVGFTSFNPHGVFWSEQQAIHFVEGH</sequence>
<protein>
    <submittedName>
        <fullName evidence="6">Alpha/beta fold hydrolase</fullName>
    </submittedName>
</protein>
<evidence type="ECO:0000256" key="1">
    <source>
        <dbReference type="ARBA" id="ARBA00010884"/>
    </source>
</evidence>
<dbReference type="InterPro" id="IPR000073">
    <property type="entry name" value="AB_hydrolase_1"/>
</dbReference>
<organism evidence="6 7">
    <name type="scientific">Fulvivirga sedimenti</name>
    <dbReference type="NCBI Taxonomy" id="2879465"/>
    <lineage>
        <taxon>Bacteria</taxon>
        <taxon>Pseudomonadati</taxon>
        <taxon>Bacteroidota</taxon>
        <taxon>Cytophagia</taxon>
        <taxon>Cytophagales</taxon>
        <taxon>Fulvivirgaceae</taxon>
        <taxon>Fulvivirga</taxon>
    </lineage>
</organism>
<name>A0A9X1KW51_9BACT</name>
<dbReference type="GO" id="GO:0034338">
    <property type="term" value="F:short-chain carboxylesterase activity"/>
    <property type="evidence" value="ECO:0007669"/>
    <property type="project" value="TreeGrafter"/>
</dbReference>
<comment type="caution">
    <text evidence="6">The sequence shown here is derived from an EMBL/GenBank/DDBJ whole genome shotgun (WGS) entry which is preliminary data.</text>
</comment>
<proteinExistence type="inferred from homology"/>
<evidence type="ECO:0000256" key="4">
    <source>
        <dbReference type="PIRSR" id="PIRSR005211-1"/>
    </source>
</evidence>
<keyword evidence="2" id="KW-0719">Serine esterase</keyword>
<dbReference type="AlphaFoldDB" id="A0A9X1KW51"/>
<evidence type="ECO:0000313" key="6">
    <source>
        <dbReference type="EMBL" id="MCA6073609.1"/>
    </source>
</evidence>
<keyword evidence="3 6" id="KW-0378">Hydrolase</keyword>
<accession>A0A9X1KW51</accession>
<evidence type="ECO:0000313" key="7">
    <source>
        <dbReference type="Proteomes" id="UP001139409"/>
    </source>
</evidence>
<comment type="similarity">
    <text evidence="1">Belongs to the AB hydrolase superfamily. AB hydrolase 4 family.</text>
</comment>
<keyword evidence="7" id="KW-1185">Reference proteome</keyword>
<evidence type="ECO:0000256" key="3">
    <source>
        <dbReference type="ARBA" id="ARBA00022801"/>
    </source>
</evidence>
<dbReference type="Gene3D" id="3.40.50.1820">
    <property type="entry name" value="alpha/beta hydrolase"/>
    <property type="match status" value="1"/>
</dbReference>
<evidence type="ECO:0000259" key="5">
    <source>
        <dbReference type="Pfam" id="PF00561"/>
    </source>
</evidence>
<dbReference type="Pfam" id="PF00561">
    <property type="entry name" value="Abhydrolase_1"/>
    <property type="match status" value="1"/>
</dbReference>
<feature type="domain" description="AB hydrolase-1" evidence="5">
    <location>
        <begin position="56"/>
        <end position="289"/>
    </location>
</feature>
<dbReference type="InterPro" id="IPR029058">
    <property type="entry name" value="AB_hydrolase_fold"/>
</dbReference>
<dbReference type="SUPFAM" id="SSF53474">
    <property type="entry name" value="alpha/beta-Hydrolases"/>
    <property type="match status" value="1"/>
</dbReference>
<dbReference type="InterPro" id="IPR012020">
    <property type="entry name" value="ABHD4"/>
</dbReference>